<reference evidence="1 2" key="1">
    <citation type="journal article" date="2022" name="DNA Res.">
        <title>Chromosomal-level genome assembly of the orchid tree Bauhinia variegata (Leguminosae; Cercidoideae) supports the allotetraploid origin hypothesis of Bauhinia.</title>
        <authorList>
            <person name="Zhong Y."/>
            <person name="Chen Y."/>
            <person name="Zheng D."/>
            <person name="Pang J."/>
            <person name="Liu Y."/>
            <person name="Luo S."/>
            <person name="Meng S."/>
            <person name="Qian L."/>
            <person name="Wei D."/>
            <person name="Dai S."/>
            <person name="Zhou R."/>
        </authorList>
    </citation>
    <scope>NUCLEOTIDE SEQUENCE [LARGE SCALE GENOMIC DNA]</scope>
    <source>
        <strain evidence="1">BV-YZ2020</strain>
    </source>
</reference>
<comment type="caution">
    <text evidence="1">The sequence shown here is derived from an EMBL/GenBank/DDBJ whole genome shotgun (WGS) entry which is preliminary data.</text>
</comment>
<dbReference type="Proteomes" id="UP000828941">
    <property type="component" value="Chromosome 6"/>
</dbReference>
<gene>
    <name evidence="1" type="ORF">L6164_013527</name>
</gene>
<sequence length="143" mass="15521">MITAVGQLQTKGLCAPINPIGTPEIPQEHEVPPIGLLHLIENIGETIMSGARISLPPAKSTVEISSLELVKKTSNSEQISIGHEEDFEEKKASPGNIPTELDLNEETEIIMNFLELLEDSYQGPMKEVKSEHHLDNVNTGAGS</sequence>
<protein>
    <submittedName>
        <fullName evidence="1">Uncharacterized protein</fullName>
    </submittedName>
</protein>
<name>A0ACB9NFM5_BAUVA</name>
<evidence type="ECO:0000313" key="2">
    <source>
        <dbReference type="Proteomes" id="UP000828941"/>
    </source>
</evidence>
<keyword evidence="2" id="KW-1185">Reference proteome</keyword>
<accession>A0ACB9NFM5</accession>
<proteinExistence type="predicted"/>
<dbReference type="EMBL" id="CM039431">
    <property type="protein sequence ID" value="KAI4334818.1"/>
    <property type="molecule type" value="Genomic_DNA"/>
</dbReference>
<organism evidence="1 2">
    <name type="scientific">Bauhinia variegata</name>
    <name type="common">Purple orchid tree</name>
    <name type="synonym">Phanera variegata</name>
    <dbReference type="NCBI Taxonomy" id="167791"/>
    <lineage>
        <taxon>Eukaryota</taxon>
        <taxon>Viridiplantae</taxon>
        <taxon>Streptophyta</taxon>
        <taxon>Embryophyta</taxon>
        <taxon>Tracheophyta</taxon>
        <taxon>Spermatophyta</taxon>
        <taxon>Magnoliopsida</taxon>
        <taxon>eudicotyledons</taxon>
        <taxon>Gunneridae</taxon>
        <taxon>Pentapetalae</taxon>
        <taxon>rosids</taxon>
        <taxon>fabids</taxon>
        <taxon>Fabales</taxon>
        <taxon>Fabaceae</taxon>
        <taxon>Cercidoideae</taxon>
        <taxon>Cercideae</taxon>
        <taxon>Bauhiniinae</taxon>
        <taxon>Bauhinia</taxon>
    </lineage>
</organism>
<evidence type="ECO:0000313" key="1">
    <source>
        <dbReference type="EMBL" id="KAI4334818.1"/>
    </source>
</evidence>